<keyword evidence="4" id="KW-1185">Reference proteome</keyword>
<accession>A0A386H5U7</accession>
<dbReference type="SUPFAM" id="SSF53800">
    <property type="entry name" value="Chelatase"/>
    <property type="match status" value="1"/>
</dbReference>
<dbReference type="CDD" id="cd03413">
    <property type="entry name" value="CbiK_C"/>
    <property type="match status" value="1"/>
</dbReference>
<dbReference type="Pfam" id="PF06180">
    <property type="entry name" value="CbiK"/>
    <property type="match status" value="1"/>
</dbReference>
<evidence type="ECO:0000256" key="2">
    <source>
        <dbReference type="PIRSR" id="PIRSR033579-3"/>
    </source>
</evidence>
<reference evidence="3 4" key="1">
    <citation type="journal article" date="2019" name="Int. J. Syst. Evol. Microbiol.">
        <title>Clostridium fermenticellae sp. nov., isolated from the mud in a fermentation cellar for the production of the Chinese liquor, baijiu.</title>
        <authorList>
            <person name="Xu P.X."/>
            <person name="Chai L.J."/>
            <person name="Qiu T."/>
            <person name="Zhang X.J."/>
            <person name="Lu Z.M."/>
            <person name="Xiao C."/>
            <person name="Wang S.T."/>
            <person name="Shen C.H."/>
            <person name="Shi J.S."/>
            <person name="Xu Z.H."/>
        </authorList>
    </citation>
    <scope>NUCLEOTIDE SEQUENCE [LARGE SCALE GENOMIC DNA]</scope>
    <source>
        <strain evidence="3 4">JN500901</strain>
    </source>
</reference>
<feature type="binding site" evidence="2">
    <location>
        <position position="209"/>
    </location>
    <ligand>
        <name>Co(2+)</name>
        <dbReference type="ChEBI" id="CHEBI:48828"/>
    </ligand>
</feature>
<dbReference type="Gene3D" id="3.40.50.1400">
    <property type="match status" value="2"/>
</dbReference>
<dbReference type="GO" id="GO:0016852">
    <property type="term" value="F:sirohydrochlorin cobaltochelatase activity"/>
    <property type="evidence" value="ECO:0007669"/>
    <property type="project" value="InterPro"/>
</dbReference>
<dbReference type="EMBL" id="CP032416">
    <property type="protein sequence ID" value="AYD41026.1"/>
    <property type="molecule type" value="Genomic_DNA"/>
</dbReference>
<dbReference type="Proteomes" id="UP000266301">
    <property type="component" value="Chromosome"/>
</dbReference>
<organism evidence="3 4">
    <name type="scientific">Clostridium fermenticellae</name>
    <dbReference type="NCBI Taxonomy" id="2068654"/>
    <lineage>
        <taxon>Bacteria</taxon>
        <taxon>Bacillati</taxon>
        <taxon>Bacillota</taxon>
        <taxon>Clostridia</taxon>
        <taxon>Eubacteriales</taxon>
        <taxon>Clostridiaceae</taxon>
        <taxon>Clostridium</taxon>
    </lineage>
</organism>
<sequence>MNKKAILVVSFGTSIKTAFESCIESTENAIRESFKDYEVRRAFTSYIIIKKLKAEKNIVIDTPQEALKKLKDDGFDEVYIQPLHIMPGDEYNKIVDKVRIYKDDFEKFVLGRPMLYRTEDYFKTVEALKKQIPKLEKNNCVILMGHGSEHPINAAYALLQYILDEAKPGNVYVATVEGYPMLKQVISKLEERNIKEVMLMPFMLVAGDHAINDMAGNRDDSWKNILEKHGFKVSLYMHGLGENKAFQQIYIHHILDSIDGNPMLEK</sequence>
<protein>
    <submittedName>
        <fullName evidence="3">Sirohydrochlorin cobaltochelatase</fullName>
    </submittedName>
</protein>
<feature type="binding site" evidence="2">
    <location>
        <position position="177"/>
    </location>
    <ligand>
        <name>Co(2+)</name>
        <dbReference type="ChEBI" id="CHEBI:48828"/>
    </ligand>
</feature>
<proteinExistence type="predicted"/>
<feature type="active site" description="Proton acceptor" evidence="1">
    <location>
        <position position="146"/>
    </location>
</feature>
<dbReference type="GO" id="GO:0019251">
    <property type="term" value="P:anaerobic cobalamin biosynthetic process"/>
    <property type="evidence" value="ECO:0007669"/>
    <property type="project" value="InterPro"/>
</dbReference>
<dbReference type="GO" id="GO:0046872">
    <property type="term" value="F:metal ion binding"/>
    <property type="evidence" value="ECO:0007669"/>
    <property type="project" value="UniProtKB-KW"/>
</dbReference>
<dbReference type="KEGG" id="cfer:D4Z93_11025"/>
<dbReference type="PIRSF" id="PIRSF033579">
    <property type="entry name" value="Anaer_Co_chel"/>
    <property type="match status" value="1"/>
</dbReference>
<dbReference type="OrthoDB" id="9770331at2"/>
<dbReference type="InterPro" id="IPR010388">
    <property type="entry name" value="Anaerobic_Co-chelatase"/>
</dbReference>
<dbReference type="AlphaFoldDB" id="A0A386H5U7"/>
<keyword evidence="2" id="KW-0479">Metal-binding</keyword>
<name>A0A386H5U7_9CLOT</name>
<gene>
    <name evidence="3" type="ORF">D4Z93_11025</name>
</gene>
<evidence type="ECO:0000313" key="4">
    <source>
        <dbReference type="Proteomes" id="UP000266301"/>
    </source>
</evidence>
<keyword evidence="2" id="KW-0170">Cobalt</keyword>
<feature type="binding site" evidence="2">
    <location>
        <position position="146"/>
    </location>
    <ligand>
        <name>Co(2+)</name>
        <dbReference type="ChEBI" id="CHEBI:48828"/>
    </ligand>
</feature>
<evidence type="ECO:0000313" key="3">
    <source>
        <dbReference type="EMBL" id="AYD41026.1"/>
    </source>
</evidence>
<evidence type="ECO:0000256" key="1">
    <source>
        <dbReference type="PIRSR" id="PIRSR033579-1"/>
    </source>
</evidence>
<dbReference type="CDD" id="cd03412">
    <property type="entry name" value="CbiK_N"/>
    <property type="match status" value="1"/>
</dbReference>